<feature type="signal peptide" evidence="1">
    <location>
        <begin position="1"/>
        <end position="20"/>
    </location>
</feature>
<protein>
    <submittedName>
        <fullName evidence="2">ABC transporter substrate-binding protein</fullName>
    </submittedName>
</protein>
<dbReference type="PROSITE" id="PS51257">
    <property type="entry name" value="PROKAR_LIPOPROTEIN"/>
    <property type="match status" value="1"/>
</dbReference>
<accession>A0AAX0S9V6</accession>
<keyword evidence="1" id="KW-0732">Signal</keyword>
<evidence type="ECO:0000256" key="1">
    <source>
        <dbReference type="SAM" id="SignalP"/>
    </source>
</evidence>
<organism evidence="2 3">
    <name type="scientific">Peribacillus butanolivorans</name>
    <dbReference type="NCBI Taxonomy" id="421767"/>
    <lineage>
        <taxon>Bacteria</taxon>
        <taxon>Bacillati</taxon>
        <taxon>Bacillota</taxon>
        <taxon>Bacilli</taxon>
        <taxon>Bacillales</taxon>
        <taxon>Bacillaceae</taxon>
        <taxon>Peribacillus</taxon>
    </lineage>
</organism>
<feature type="chain" id="PRO_5043365078" evidence="1">
    <location>
        <begin position="21"/>
        <end position="355"/>
    </location>
</feature>
<proteinExistence type="predicted"/>
<evidence type="ECO:0000313" key="2">
    <source>
        <dbReference type="EMBL" id="PEJ37779.1"/>
    </source>
</evidence>
<dbReference type="SUPFAM" id="SSF53850">
    <property type="entry name" value="Periplasmic binding protein-like II"/>
    <property type="match status" value="1"/>
</dbReference>
<dbReference type="Gene3D" id="3.40.190.10">
    <property type="entry name" value="Periplasmic binding protein-like II"/>
    <property type="match status" value="2"/>
</dbReference>
<name>A0AAX0S9V6_9BACI</name>
<dbReference type="Pfam" id="PF13379">
    <property type="entry name" value="NMT1_2"/>
    <property type="match status" value="1"/>
</dbReference>
<comment type="caution">
    <text evidence="2">The sequence shown here is derived from an EMBL/GenBank/DDBJ whole genome shotgun (WGS) entry which is preliminary data.</text>
</comment>
<dbReference type="Proteomes" id="UP000220106">
    <property type="component" value="Unassembled WGS sequence"/>
</dbReference>
<gene>
    <name evidence="2" type="ORF">CN689_02490</name>
</gene>
<dbReference type="PANTHER" id="PTHR30024">
    <property type="entry name" value="ALIPHATIC SULFONATES-BINDING PROTEIN-RELATED"/>
    <property type="match status" value="1"/>
</dbReference>
<dbReference type="EMBL" id="NUEQ01000004">
    <property type="protein sequence ID" value="PEJ37779.1"/>
    <property type="molecule type" value="Genomic_DNA"/>
</dbReference>
<evidence type="ECO:0000313" key="3">
    <source>
        <dbReference type="Proteomes" id="UP000220106"/>
    </source>
</evidence>
<dbReference type="RefSeq" id="WP_098174755.1">
    <property type="nucleotide sequence ID" value="NZ_NUEQ01000004.1"/>
</dbReference>
<reference evidence="2 3" key="1">
    <citation type="submission" date="2017-09" db="EMBL/GenBank/DDBJ databases">
        <title>Large-scale bioinformatics analysis of Bacillus genomes uncovers conserved roles of natural products in bacterial physiology.</title>
        <authorList>
            <consortium name="Agbiome Team Llc"/>
            <person name="Bleich R.M."/>
            <person name="Kirk G.J."/>
            <person name="Santa Maria K.C."/>
            <person name="Allen S.E."/>
            <person name="Farag S."/>
            <person name="Shank E.A."/>
            <person name="Bowers A."/>
        </authorList>
    </citation>
    <scope>NUCLEOTIDE SEQUENCE [LARGE SCALE GENOMIC DNA]</scope>
    <source>
        <strain evidence="2 3">AFS003229</strain>
    </source>
</reference>
<dbReference type="AlphaFoldDB" id="A0AAX0S9V6"/>
<sequence>MRKRKWLFGIVMFFALTLVACNGDEEKASTQEKTYKLKVGYGQLYGAPLADIARAEGFFEDENLEVEMVSFTSGGLDALQADKIDIALTFGTATPLNYIAQGADFKFVGGHMEGGQPVVTKKENASQYKTLEDFKGKKIATIRLGTLDVVFKSALDDAGIDIHKDVDFVEVKSVADVLEAVNSGKVDVGLSNTGHMTKTEALGLTPIFWSNDLSPNDLCCRVTVRGNITGDKAVAYKKFMKGLIRAERVKLENPKKNLEASKPTFKQLPEERVNEIVNEKHLINSADPNKREVINTWKKMQDIGYISDEETINLENHFDLSMYEAALDELIKGNPNDEYYKQVLQRYNEQNLDFK</sequence>